<reference evidence="3" key="1">
    <citation type="submission" date="2021-08" db="EMBL/GenBank/DDBJ databases">
        <title>WGS assembly of Ceratopteris richardii.</title>
        <authorList>
            <person name="Marchant D.B."/>
            <person name="Chen G."/>
            <person name="Jenkins J."/>
            <person name="Shu S."/>
            <person name="Leebens-Mack J."/>
            <person name="Grimwood J."/>
            <person name="Schmutz J."/>
            <person name="Soltis P."/>
            <person name="Soltis D."/>
            <person name="Chen Z.-H."/>
        </authorList>
    </citation>
    <scope>NUCLEOTIDE SEQUENCE</scope>
    <source>
        <strain evidence="3">Whitten #5841</strain>
        <tissue evidence="3">Leaf</tissue>
    </source>
</reference>
<proteinExistence type="predicted"/>
<evidence type="ECO:0000259" key="2">
    <source>
        <dbReference type="Pfam" id="PF13499"/>
    </source>
</evidence>
<accession>A0A8T2UHN8</accession>
<dbReference type="InterPro" id="IPR011992">
    <property type="entry name" value="EF-hand-dom_pair"/>
</dbReference>
<gene>
    <name evidence="3" type="ORF">KP509_07G067000</name>
</gene>
<dbReference type="Proteomes" id="UP000825935">
    <property type="component" value="Chromosome 7"/>
</dbReference>
<organism evidence="3 4">
    <name type="scientific">Ceratopteris richardii</name>
    <name type="common">Triangle waterfern</name>
    <dbReference type="NCBI Taxonomy" id="49495"/>
    <lineage>
        <taxon>Eukaryota</taxon>
        <taxon>Viridiplantae</taxon>
        <taxon>Streptophyta</taxon>
        <taxon>Embryophyta</taxon>
        <taxon>Tracheophyta</taxon>
        <taxon>Polypodiopsida</taxon>
        <taxon>Polypodiidae</taxon>
        <taxon>Polypodiales</taxon>
        <taxon>Pteridineae</taxon>
        <taxon>Pteridaceae</taxon>
        <taxon>Parkerioideae</taxon>
        <taxon>Ceratopteris</taxon>
    </lineage>
</organism>
<keyword evidence="4" id="KW-1185">Reference proteome</keyword>
<protein>
    <recommendedName>
        <fullName evidence="2">EF-hand domain-containing protein</fullName>
    </recommendedName>
</protein>
<dbReference type="OrthoDB" id="8785703at2759"/>
<dbReference type="SUPFAM" id="SSF47473">
    <property type="entry name" value="EF-hand"/>
    <property type="match status" value="1"/>
</dbReference>
<dbReference type="AlphaFoldDB" id="A0A8T2UHN8"/>
<sequence>MADQPDLRSRIQRASTLYYERLPYALQQELCNAFKIIDKNGDGRLAQADLVHWGPLQQSASEGFPVSSSISSLFAFLDADDSGELDFEDCKSLFFIFIMPKTASRISV</sequence>
<name>A0A8T2UHN8_CERRI</name>
<dbReference type="EMBL" id="CM035412">
    <property type="protein sequence ID" value="KAH7433386.1"/>
    <property type="molecule type" value="Genomic_DNA"/>
</dbReference>
<evidence type="ECO:0000313" key="4">
    <source>
        <dbReference type="Proteomes" id="UP000825935"/>
    </source>
</evidence>
<evidence type="ECO:0000256" key="1">
    <source>
        <dbReference type="ARBA" id="ARBA00022837"/>
    </source>
</evidence>
<dbReference type="InterPro" id="IPR018247">
    <property type="entry name" value="EF_Hand_1_Ca_BS"/>
</dbReference>
<feature type="domain" description="EF-hand" evidence="2">
    <location>
        <begin position="28"/>
        <end position="91"/>
    </location>
</feature>
<dbReference type="Gene3D" id="1.10.238.10">
    <property type="entry name" value="EF-hand"/>
    <property type="match status" value="1"/>
</dbReference>
<keyword evidence="1" id="KW-0106">Calcium</keyword>
<dbReference type="PROSITE" id="PS00018">
    <property type="entry name" value="EF_HAND_1"/>
    <property type="match status" value="1"/>
</dbReference>
<evidence type="ECO:0000313" key="3">
    <source>
        <dbReference type="EMBL" id="KAH7433386.1"/>
    </source>
</evidence>
<dbReference type="Pfam" id="PF13499">
    <property type="entry name" value="EF-hand_7"/>
    <property type="match status" value="1"/>
</dbReference>
<dbReference type="InterPro" id="IPR002048">
    <property type="entry name" value="EF_hand_dom"/>
</dbReference>
<comment type="caution">
    <text evidence="3">The sequence shown here is derived from an EMBL/GenBank/DDBJ whole genome shotgun (WGS) entry which is preliminary data.</text>
</comment>
<dbReference type="GO" id="GO:0005509">
    <property type="term" value="F:calcium ion binding"/>
    <property type="evidence" value="ECO:0007669"/>
    <property type="project" value="InterPro"/>
</dbReference>